<dbReference type="PANTHER" id="PTHR43369">
    <property type="entry name" value="PHOSPHORIBOSYLGLYCINAMIDE FORMYLTRANSFERASE"/>
    <property type="match status" value="1"/>
</dbReference>
<dbReference type="Pfam" id="PF00551">
    <property type="entry name" value="Formyl_trans_N"/>
    <property type="match status" value="1"/>
</dbReference>
<dbReference type="GO" id="GO:0006189">
    <property type="term" value="P:'de novo' IMP biosynthetic process"/>
    <property type="evidence" value="ECO:0007669"/>
    <property type="project" value="UniProtKB-UniRule"/>
</dbReference>
<dbReference type="EC" id="2.1.2.2" evidence="4"/>
<evidence type="ECO:0000256" key="4">
    <source>
        <dbReference type="HAMAP-Rule" id="MF_01930"/>
    </source>
</evidence>
<keyword evidence="3 4" id="KW-0658">Purine biosynthesis</keyword>
<accession>A0A6H2EKI8</accession>
<evidence type="ECO:0000256" key="1">
    <source>
        <dbReference type="ARBA" id="ARBA00005054"/>
    </source>
</evidence>
<feature type="binding site" evidence="4">
    <location>
        <position position="111"/>
    </location>
    <ligand>
        <name>(6R)-10-formyltetrahydrofolate</name>
        <dbReference type="ChEBI" id="CHEBI:195366"/>
    </ligand>
</feature>
<dbReference type="AlphaFoldDB" id="A0A6H2EKI8"/>
<comment type="catalytic activity">
    <reaction evidence="4">
        <text>N(1)-(5-phospho-beta-D-ribosyl)glycinamide + (6R)-10-formyltetrahydrofolate = N(2)-formyl-N(1)-(5-phospho-beta-D-ribosyl)glycinamide + (6S)-5,6,7,8-tetrahydrofolate + H(+)</text>
        <dbReference type="Rhea" id="RHEA:15053"/>
        <dbReference type="ChEBI" id="CHEBI:15378"/>
        <dbReference type="ChEBI" id="CHEBI:57453"/>
        <dbReference type="ChEBI" id="CHEBI:143788"/>
        <dbReference type="ChEBI" id="CHEBI:147286"/>
        <dbReference type="ChEBI" id="CHEBI:195366"/>
        <dbReference type="EC" id="2.1.2.2"/>
    </reaction>
</comment>
<evidence type="ECO:0000259" key="5">
    <source>
        <dbReference type="Pfam" id="PF00551"/>
    </source>
</evidence>
<reference evidence="6 7" key="1">
    <citation type="submission" date="2020-03" db="EMBL/GenBank/DDBJ databases">
        <title>Complete genome of Arcanobacterium buesumensis sp. nov. strain 2701.</title>
        <authorList>
            <person name="Borowiak M."/>
            <person name="Alssahen M."/>
            <person name="Laemmler C."/>
            <person name="Malorny B."/>
            <person name="Hassan A."/>
            <person name="Prenger-Berninghoff E."/>
            <person name="Ploetz M."/>
            <person name="Abdulmawjood A."/>
        </authorList>
    </citation>
    <scope>NUCLEOTIDE SEQUENCE [LARGE SCALE GENOMIC DNA]</scope>
    <source>
        <strain evidence="6 7">2701</strain>
    </source>
</reference>
<comment type="function">
    <text evidence="4">Catalyzes the transfer of a formyl group from 10-formyltetrahydrofolate to 5-phospho-ribosyl-glycinamide (GAR), producing 5-phospho-ribosyl-N-formylglycinamide (FGAR) and tetrahydrofolate.</text>
</comment>
<gene>
    <name evidence="4" type="primary">purN</name>
    <name evidence="6" type="ORF">HC352_03740</name>
</gene>
<keyword evidence="2 4" id="KW-0808">Transferase</keyword>
<comment type="caution">
    <text evidence="4">Lacks conserved residue(s) required for the propagation of feature annotation.</text>
</comment>
<proteinExistence type="inferred from homology"/>
<feature type="domain" description="Formyl transferase N-terminal" evidence="5">
    <location>
        <begin position="6"/>
        <end position="192"/>
    </location>
</feature>
<dbReference type="InterPro" id="IPR002376">
    <property type="entry name" value="Formyl_transf_N"/>
</dbReference>
<organism evidence="6 7">
    <name type="scientific">Arcanobacterium buesumense</name>
    <dbReference type="NCBI Taxonomy" id="2722751"/>
    <lineage>
        <taxon>Bacteria</taxon>
        <taxon>Bacillati</taxon>
        <taxon>Actinomycetota</taxon>
        <taxon>Actinomycetes</taxon>
        <taxon>Actinomycetales</taxon>
        <taxon>Actinomycetaceae</taxon>
        <taxon>Arcanobacterium</taxon>
    </lineage>
</organism>
<dbReference type="InterPro" id="IPR036477">
    <property type="entry name" value="Formyl_transf_N_sf"/>
</dbReference>
<dbReference type="CDD" id="cd08645">
    <property type="entry name" value="FMT_core_GART"/>
    <property type="match status" value="1"/>
</dbReference>
<dbReference type="Proteomes" id="UP000502298">
    <property type="component" value="Chromosome"/>
</dbReference>
<sequence length="202" mass="22239">MKKKARIAVFISGNGSNLQAILDATRKQVLRHGQVELVVSSNADAYGVVRARQAGLPVAIIRGKDYATQDEYDNALIRAMGDYRIDLIVLAGYMNILSARFVSQYPQRIVNIHPSLIPAFSGKGYYGIKVHQAVVAAGVKISGATVYYVTDVCDGGKILAQEVVPVYDTDRPEDVQHRVLTQVEHVLYPRVIERLSEEIVGN</sequence>
<dbReference type="HAMAP" id="MF_01930">
    <property type="entry name" value="PurN"/>
    <property type="match status" value="1"/>
</dbReference>
<feature type="active site" description="Proton donor" evidence="4">
    <location>
        <position position="113"/>
    </location>
</feature>
<dbReference type="UniPathway" id="UPA00074">
    <property type="reaction ID" value="UER00126"/>
</dbReference>
<dbReference type="KEGG" id="arca:HC352_03740"/>
<dbReference type="EMBL" id="CP050804">
    <property type="protein sequence ID" value="QJC21704.1"/>
    <property type="molecule type" value="Genomic_DNA"/>
</dbReference>
<comment type="pathway">
    <text evidence="1 4">Purine metabolism; IMP biosynthesis via de novo pathway; N(2)-formyl-N(1)-(5-phospho-D-ribosyl)glycinamide from N(1)-(5-phospho-D-ribosyl)glycinamide (10-formyl THF route): step 1/1.</text>
</comment>
<feature type="site" description="Raises pKa of active site His" evidence="4">
    <location>
        <position position="154"/>
    </location>
</feature>
<dbReference type="SUPFAM" id="SSF53328">
    <property type="entry name" value="Formyltransferase"/>
    <property type="match status" value="1"/>
</dbReference>
<dbReference type="Gene3D" id="3.40.50.170">
    <property type="entry name" value="Formyl transferase, N-terminal domain"/>
    <property type="match status" value="1"/>
</dbReference>
<comment type="similarity">
    <text evidence="4">Belongs to the GART family.</text>
</comment>
<dbReference type="PANTHER" id="PTHR43369:SF2">
    <property type="entry name" value="PHOSPHORIBOSYLGLYCINAMIDE FORMYLTRANSFERASE"/>
    <property type="match status" value="1"/>
</dbReference>
<dbReference type="NCBIfam" id="TIGR00639">
    <property type="entry name" value="PurN"/>
    <property type="match status" value="1"/>
</dbReference>
<evidence type="ECO:0000313" key="7">
    <source>
        <dbReference type="Proteomes" id="UP000502298"/>
    </source>
</evidence>
<dbReference type="GO" id="GO:0005737">
    <property type="term" value="C:cytoplasm"/>
    <property type="evidence" value="ECO:0007669"/>
    <property type="project" value="TreeGrafter"/>
</dbReference>
<evidence type="ECO:0000256" key="2">
    <source>
        <dbReference type="ARBA" id="ARBA00022679"/>
    </source>
</evidence>
<dbReference type="GO" id="GO:0004644">
    <property type="term" value="F:phosphoribosylglycinamide formyltransferase activity"/>
    <property type="evidence" value="ECO:0007669"/>
    <property type="project" value="UniProtKB-UniRule"/>
</dbReference>
<dbReference type="InterPro" id="IPR004607">
    <property type="entry name" value="GART"/>
</dbReference>
<evidence type="ECO:0000313" key="6">
    <source>
        <dbReference type="EMBL" id="QJC21704.1"/>
    </source>
</evidence>
<protein>
    <recommendedName>
        <fullName evidence="4">Phosphoribosylglycinamide formyltransferase</fullName>
        <ecNumber evidence="4">2.1.2.2</ecNumber>
    </recommendedName>
    <alternativeName>
        <fullName evidence="4">5'-phosphoribosylglycinamide transformylase</fullName>
    </alternativeName>
    <alternativeName>
        <fullName evidence="4">GAR transformylase</fullName>
        <shortName evidence="4">GART</shortName>
    </alternativeName>
</protein>
<keyword evidence="7" id="KW-1185">Reference proteome</keyword>
<feature type="binding site" evidence="4">
    <location>
        <begin position="15"/>
        <end position="17"/>
    </location>
    <ligand>
        <name>N(1)-(5-phospho-beta-D-ribosyl)glycinamide</name>
        <dbReference type="ChEBI" id="CHEBI:143788"/>
    </ligand>
</feature>
<name>A0A6H2EKI8_9ACTO</name>
<dbReference type="RefSeq" id="WP_168917644.1">
    <property type="nucleotide sequence ID" value="NZ_CP050804.1"/>
</dbReference>
<evidence type="ECO:0000256" key="3">
    <source>
        <dbReference type="ARBA" id="ARBA00022755"/>
    </source>
</evidence>